<dbReference type="SUPFAM" id="SSF118359">
    <property type="entry name" value="Expressed protein At2g23090/F21P24.15"/>
    <property type="match status" value="1"/>
</dbReference>
<feature type="region of interest" description="Disordered" evidence="5">
    <location>
        <begin position="1"/>
        <end position="37"/>
    </location>
</feature>
<organism evidence="7 8">
    <name type="scientific">Umbelopsis vinacea</name>
    <dbReference type="NCBI Taxonomy" id="44442"/>
    <lineage>
        <taxon>Eukaryota</taxon>
        <taxon>Fungi</taxon>
        <taxon>Fungi incertae sedis</taxon>
        <taxon>Mucoromycota</taxon>
        <taxon>Mucoromycotina</taxon>
        <taxon>Umbelopsidomycetes</taxon>
        <taxon>Umbelopsidales</taxon>
        <taxon>Umbelopsidaceae</taxon>
        <taxon>Umbelopsis</taxon>
    </lineage>
</organism>
<dbReference type="Gene3D" id="4.10.1050.10">
    <property type="entry name" value="At2g23090-like"/>
    <property type="match status" value="1"/>
</dbReference>
<feature type="domain" description="Small EDRK-rich factor-like N-terminal" evidence="6">
    <location>
        <begin position="1"/>
        <end position="28"/>
    </location>
</feature>
<dbReference type="Proteomes" id="UP000612746">
    <property type="component" value="Unassembled WGS sequence"/>
</dbReference>
<proteinExistence type="predicted"/>
<dbReference type="GO" id="GO:0005737">
    <property type="term" value="C:cytoplasm"/>
    <property type="evidence" value="ECO:0007669"/>
    <property type="project" value="UniProtKB-SubCell"/>
</dbReference>
<comment type="subcellular location">
    <subcellularLocation>
        <location evidence="2">Cytoplasm</location>
    </subcellularLocation>
    <subcellularLocation>
        <location evidence="1">Nucleus</location>
    </subcellularLocation>
</comment>
<evidence type="ECO:0000259" key="6">
    <source>
        <dbReference type="Pfam" id="PF04419"/>
    </source>
</evidence>
<keyword evidence="4" id="KW-0539">Nucleus</keyword>
<dbReference type="InterPro" id="IPR045230">
    <property type="entry name" value="MBS1/2-like"/>
</dbReference>
<dbReference type="AlphaFoldDB" id="A0A8H7UNL5"/>
<name>A0A8H7UNL5_9FUNG</name>
<dbReference type="PANTHER" id="PTHR21213:SF0">
    <property type="entry name" value="ZINC FINGER PROTEIN 706"/>
    <property type="match status" value="1"/>
</dbReference>
<keyword evidence="3" id="KW-0963">Cytoplasm</keyword>
<dbReference type="InterPro" id="IPR026939">
    <property type="entry name" value="ZNF706/At2g23090_sf"/>
</dbReference>
<protein>
    <recommendedName>
        <fullName evidence="6">Small EDRK-rich factor-like N-terminal domain-containing protein</fullName>
    </recommendedName>
</protein>
<evidence type="ECO:0000256" key="3">
    <source>
        <dbReference type="ARBA" id="ARBA00022490"/>
    </source>
</evidence>
<gene>
    <name evidence="7" type="ORF">INT44_001100</name>
</gene>
<feature type="compositionally biased region" description="Basic and acidic residues" evidence="5">
    <location>
        <begin position="1"/>
        <end position="21"/>
    </location>
</feature>
<evidence type="ECO:0000256" key="5">
    <source>
        <dbReference type="SAM" id="MobiDB-lite"/>
    </source>
</evidence>
<dbReference type="OrthoDB" id="73348at2759"/>
<dbReference type="PANTHER" id="PTHR21213">
    <property type="entry name" value="GEO09665P1-RELATED"/>
    <property type="match status" value="1"/>
</dbReference>
<dbReference type="InterPro" id="IPR007513">
    <property type="entry name" value="SERF-like_N"/>
</dbReference>
<accession>A0A8H7UNL5</accession>
<reference evidence="7" key="1">
    <citation type="submission" date="2020-12" db="EMBL/GenBank/DDBJ databases">
        <title>Metabolic potential, ecology and presence of endohyphal bacteria is reflected in genomic diversity of Mucoromycotina.</title>
        <authorList>
            <person name="Muszewska A."/>
            <person name="Okrasinska A."/>
            <person name="Steczkiewicz K."/>
            <person name="Drgas O."/>
            <person name="Orlowska M."/>
            <person name="Perlinska-Lenart U."/>
            <person name="Aleksandrzak-Piekarczyk T."/>
            <person name="Szatraj K."/>
            <person name="Zielenkiewicz U."/>
            <person name="Pilsyk S."/>
            <person name="Malc E."/>
            <person name="Mieczkowski P."/>
            <person name="Kruszewska J.S."/>
            <person name="Biernat P."/>
            <person name="Pawlowska J."/>
        </authorList>
    </citation>
    <scope>NUCLEOTIDE SEQUENCE</scope>
    <source>
        <strain evidence="7">WA0000051536</strain>
    </source>
</reference>
<comment type="caution">
    <text evidence="7">The sequence shown here is derived from an EMBL/GenBank/DDBJ whole genome shotgun (WGS) entry which is preliminary data.</text>
</comment>
<evidence type="ECO:0000256" key="2">
    <source>
        <dbReference type="ARBA" id="ARBA00004496"/>
    </source>
</evidence>
<sequence length="72" mass="7894">MTRGHQKEAARARAAKEADKHKGGKSQLGARAAGNQMKCPKCLTPVANYKLIQQHMEAKHPKETIPPESDFA</sequence>
<evidence type="ECO:0000256" key="1">
    <source>
        <dbReference type="ARBA" id="ARBA00004123"/>
    </source>
</evidence>
<evidence type="ECO:0000256" key="4">
    <source>
        <dbReference type="ARBA" id="ARBA00023242"/>
    </source>
</evidence>
<keyword evidence="8" id="KW-1185">Reference proteome</keyword>
<dbReference type="EMBL" id="JAEPRA010000002">
    <property type="protein sequence ID" value="KAG2188347.1"/>
    <property type="molecule type" value="Genomic_DNA"/>
</dbReference>
<evidence type="ECO:0000313" key="7">
    <source>
        <dbReference type="EMBL" id="KAG2188347.1"/>
    </source>
</evidence>
<dbReference type="GO" id="GO:0005634">
    <property type="term" value="C:nucleus"/>
    <property type="evidence" value="ECO:0007669"/>
    <property type="project" value="UniProtKB-SubCell"/>
</dbReference>
<dbReference type="Pfam" id="PF04419">
    <property type="entry name" value="SERF-like_N"/>
    <property type="match status" value="1"/>
</dbReference>
<evidence type="ECO:0000313" key="8">
    <source>
        <dbReference type="Proteomes" id="UP000612746"/>
    </source>
</evidence>